<gene>
    <name evidence="2" type="ORF">PCON_02363</name>
</gene>
<name>U4LHE5_PYROM</name>
<reference evidence="2 3" key="1">
    <citation type="journal article" date="2013" name="PLoS Genet.">
        <title>The genome and development-dependent transcriptomes of Pyronema confluens: a window into fungal evolution.</title>
        <authorList>
            <person name="Traeger S."/>
            <person name="Altegoer F."/>
            <person name="Freitag M."/>
            <person name="Gabaldon T."/>
            <person name="Kempken F."/>
            <person name="Kumar A."/>
            <person name="Marcet-Houben M."/>
            <person name="Poggeler S."/>
            <person name="Stajich J.E."/>
            <person name="Nowrousian M."/>
        </authorList>
    </citation>
    <scope>NUCLEOTIDE SEQUENCE [LARGE SCALE GENOMIC DNA]</scope>
    <source>
        <strain evidence="3">CBS 100304</strain>
        <tissue evidence="2">Vegetative mycelium</tissue>
    </source>
</reference>
<keyword evidence="3" id="KW-1185">Reference proteome</keyword>
<evidence type="ECO:0000256" key="1">
    <source>
        <dbReference type="SAM" id="MobiDB-lite"/>
    </source>
</evidence>
<dbReference type="EMBL" id="HF936265">
    <property type="protein sequence ID" value="CCX15904.1"/>
    <property type="molecule type" value="Genomic_DNA"/>
</dbReference>
<evidence type="ECO:0000313" key="2">
    <source>
        <dbReference type="EMBL" id="CCX15904.1"/>
    </source>
</evidence>
<organism evidence="2 3">
    <name type="scientific">Pyronema omphalodes (strain CBS 100304)</name>
    <name type="common">Pyronema confluens</name>
    <dbReference type="NCBI Taxonomy" id="1076935"/>
    <lineage>
        <taxon>Eukaryota</taxon>
        <taxon>Fungi</taxon>
        <taxon>Dikarya</taxon>
        <taxon>Ascomycota</taxon>
        <taxon>Pezizomycotina</taxon>
        <taxon>Pezizomycetes</taxon>
        <taxon>Pezizales</taxon>
        <taxon>Pyronemataceae</taxon>
        <taxon>Pyronema</taxon>
    </lineage>
</organism>
<sequence>MLSLPIMYSYYAPLIDSLKRDYKSCLLAGEKVSTPDYGTYPVSTVTPLKSVDLANIDLEEQEDDGDQMMKDSGHSKNPLATLVC</sequence>
<proteinExistence type="predicted"/>
<evidence type="ECO:0000313" key="3">
    <source>
        <dbReference type="Proteomes" id="UP000018144"/>
    </source>
</evidence>
<dbReference type="AlphaFoldDB" id="U4LHE5"/>
<dbReference type="Proteomes" id="UP000018144">
    <property type="component" value="Unassembled WGS sequence"/>
</dbReference>
<feature type="region of interest" description="Disordered" evidence="1">
    <location>
        <begin position="61"/>
        <end position="84"/>
    </location>
</feature>
<accession>U4LHE5</accession>
<protein>
    <submittedName>
        <fullName evidence="2">Uncharacterized protein</fullName>
    </submittedName>
</protein>